<feature type="transmembrane region" description="Helical" evidence="1">
    <location>
        <begin position="173"/>
        <end position="193"/>
    </location>
</feature>
<name>A0A7W7RCX2_9ACTN</name>
<keyword evidence="1" id="KW-0472">Membrane</keyword>
<dbReference type="Proteomes" id="UP000523007">
    <property type="component" value="Unassembled WGS sequence"/>
</dbReference>
<keyword evidence="3" id="KW-1185">Reference proteome</keyword>
<sequence>MAVLSVAFIAFSAPPYLSFDPSASRLDLQPGSALHYPMLAVHVAFGSVALLTCCLQLWPWLRRTYPAVHRTSGRIYVFAGVLPAGLSGFVVAYLSTSGMPMQAATFTMGALWLIFTFVGYRMARQRRFAEHREWMIRSFALCLAIPVDRLWVGVFMAIAMPRLDTVYGGDHDAMMVAVAGSAFWMSWVINLLIAEWWLRYRRPAGAVQSRTPSAMG</sequence>
<dbReference type="InterPro" id="IPR018750">
    <property type="entry name" value="DUF2306_membrane"/>
</dbReference>
<reference evidence="2 3" key="1">
    <citation type="submission" date="2020-08" db="EMBL/GenBank/DDBJ databases">
        <title>Sequencing the genomes of 1000 actinobacteria strains.</title>
        <authorList>
            <person name="Klenk H.-P."/>
        </authorList>
    </citation>
    <scope>NUCLEOTIDE SEQUENCE [LARGE SCALE GENOMIC DNA]</scope>
    <source>
        <strain evidence="2 3">DSM 102030</strain>
    </source>
</reference>
<feature type="transmembrane region" description="Helical" evidence="1">
    <location>
        <begin position="101"/>
        <end position="120"/>
    </location>
</feature>
<organism evidence="2 3">
    <name type="scientific">Lipingzhangella halophila</name>
    <dbReference type="NCBI Taxonomy" id="1783352"/>
    <lineage>
        <taxon>Bacteria</taxon>
        <taxon>Bacillati</taxon>
        <taxon>Actinomycetota</taxon>
        <taxon>Actinomycetes</taxon>
        <taxon>Streptosporangiales</taxon>
        <taxon>Nocardiopsidaceae</taxon>
        <taxon>Lipingzhangella</taxon>
    </lineage>
</organism>
<evidence type="ECO:0000313" key="3">
    <source>
        <dbReference type="Proteomes" id="UP000523007"/>
    </source>
</evidence>
<keyword evidence="1" id="KW-0812">Transmembrane</keyword>
<feature type="transmembrane region" description="Helical" evidence="1">
    <location>
        <begin position="73"/>
        <end position="95"/>
    </location>
</feature>
<protein>
    <submittedName>
        <fullName evidence="2">Uncharacterized protein</fullName>
    </submittedName>
</protein>
<feature type="transmembrane region" description="Helical" evidence="1">
    <location>
        <begin position="140"/>
        <end position="161"/>
    </location>
</feature>
<proteinExistence type="predicted"/>
<evidence type="ECO:0000256" key="1">
    <source>
        <dbReference type="SAM" id="Phobius"/>
    </source>
</evidence>
<feature type="transmembrane region" description="Helical" evidence="1">
    <location>
        <begin position="41"/>
        <end position="61"/>
    </location>
</feature>
<dbReference type="Pfam" id="PF10067">
    <property type="entry name" value="DUF2306"/>
    <property type="match status" value="1"/>
</dbReference>
<evidence type="ECO:0000313" key="2">
    <source>
        <dbReference type="EMBL" id="MBB4929710.1"/>
    </source>
</evidence>
<dbReference type="RefSeq" id="WP_221445338.1">
    <property type="nucleotide sequence ID" value="NZ_JACHJT010000001.1"/>
</dbReference>
<accession>A0A7W7RCX2</accession>
<keyword evidence="1" id="KW-1133">Transmembrane helix</keyword>
<dbReference type="EMBL" id="JACHJT010000001">
    <property type="protein sequence ID" value="MBB4929710.1"/>
    <property type="molecule type" value="Genomic_DNA"/>
</dbReference>
<gene>
    <name evidence="2" type="ORF">F4561_000530</name>
</gene>
<comment type="caution">
    <text evidence="2">The sequence shown here is derived from an EMBL/GenBank/DDBJ whole genome shotgun (WGS) entry which is preliminary data.</text>
</comment>
<dbReference type="AlphaFoldDB" id="A0A7W7RCX2"/>